<evidence type="ECO:0000256" key="1">
    <source>
        <dbReference type="SAM" id="SignalP"/>
    </source>
</evidence>
<dbReference type="EMBL" id="LIDH01000263">
    <property type="protein sequence ID" value="KRP38123.1"/>
    <property type="molecule type" value="Genomic_DNA"/>
</dbReference>
<sequence length="64" mass="6603">MMSATLKRDAGSALVAKRLMAAVTLAAALFATPAWAQNIDEAFLSASSPLARGEQLFLSGSYAA</sequence>
<protein>
    <submittedName>
        <fullName evidence="2">Uncharacterized protein</fullName>
    </submittedName>
</protein>
<feature type="signal peptide" evidence="1">
    <location>
        <begin position="1"/>
        <end position="36"/>
    </location>
</feature>
<accession>A0A0R2XVR7</accession>
<gene>
    <name evidence="2" type="ORF">ABS26_05810</name>
</gene>
<organism evidence="2 3">
    <name type="scientific">OM182 bacterium BACL3 MAG-120531-bin86</name>
    <dbReference type="NCBI Taxonomy" id="1655628"/>
    <lineage>
        <taxon>Bacteria</taxon>
        <taxon>Pseudomonadati</taxon>
        <taxon>Pseudomonadota</taxon>
        <taxon>Gammaproteobacteria</taxon>
        <taxon>OMG group</taxon>
        <taxon>OM182 clade</taxon>
    </lineage>
</organism>
<reference evidence="2 3" key="1">
    <citation type="submission" date="2015-10" db="EMBL/GenBank/DDBJ databases">
        <title>Metagenome-Assembled Genomes uncover a global brackish microbiome.</title>
        <authorList>
            <person name="Hugerth L.W."/>
            <person name="Larsson J."/>
            <person name="Alneberg J."/>
            <person name="Lindh M.V."/>
            <person name="Legrand C."/>
            <person name="Pinhassi J."/>
            <person name="Andersson A.F."/>
        </authorList>
    </citation>
    <scope>NUCLEOTIDE SEQUENCE [LARGE SCALE GENOMIC DNA]</scope>
    <source>
        <strain evidence="2">BACL3 MAG-120531-bin86</strain>
    </source>
</reference>
<proteinExistence type="predicted"/>
<feature type="chain" id="PRO_5006428271" evidence="1">
    <location>
        <begin position="37"/>
        <end position="64"/>
    </location>
</feature>
<feature type="non-terminal residue" evidence="2">
    <location>
        <position position="64"/>
    </location>
</feature>
<evidence type="ECO:0000313" key="2">
    <source>
        <dbReference type="EMBL" id="KRP38123.1"/>
    </source>
</evidence>
<keyword evidence="1" id="KW-0732">Signal</keyword>
<dbReference type="AlphaFoldDB" id="A0A0R2XVR7"/>
<name>A0A0R2XVR7_9GAMM</name>
<evidence type="ECO:0000313" key="3">
    <source>
        <dbReference type="Proteomes" id="UP000052124"/>
    </source>
</evidence>
<dbReference type="Proteomes" id="UP000052124">
    <property type="component" value="Unassembled WGS sequence"/>
</dbReference>
<comment type="caution">
    <text evidence="2">The sequence shown here is derived from an EMBL/GenBank/DDBJ whole genome shotgun (WGS) entry which is preliminary data.</text>
</comment>